<keyword evidence="1" id="KW-0175">Coiled coil</keyword>
<sequence length="116" mass="13610">MCWQHLMTPSLEQNKFLSDKGKRKVCKRIHALLCHKWTRGSKGKYLLARDQEMQRLKRIIASQKEARASKEGELENKSKADTTEMEAEIAQLRKTLEETRKRRKALELQLENCNAI</sequence>
<evidence type="ECO:0000313" key="2">
    <source>
        <dbReference type="Proteomes" id="UP000095287"/>
    </source>
</evidence>
<organism evidence="2 3">
    <name type="scientific">Steinernema glaseri</name>
    <dbReference type="NCBI Taxonomy" id="37863"/>
    <lineage>
        <taxon>Eukaryota</taxon>
        <taxon>Metazoa</taxon>
        <taxon>Ecdysozoa</taxon>
        <taxon>Nematoda</taxon>
        <taxon>Chromadorea</taxon>
        <taxon>Rhabditida</taxon>
        <taxon>Tylenchina</taxon>
        <taxon>Panagrolaimomorpha</taxon>
        <taxon>Strongyloidoidea</taxon>
        <taxon>Steinernematidae</taxon>
        <taxon>Steinernema</taxon>
    </lineage>
</organism>
<accession>A0A1I8AB47</accession>
<evidence type="ECO:0000256" key="1">
    <source>
        <dbReference type="SAM" id="Coils"/>
    </source>
</evidence>
<keyword evidence="2" id="KW-1185">Reference proteome</keyword>
<protein>
    <submittedName>
        <fullName evidence="3">BZIP domain-containing protein</fullName>
    </submittedName>
</protein>
<reference evidence="3" key="1">
    <citation type="submission" date="2016-11" db="UniProtKB">
        <authorList>
            <consortium name="WormBaseParasite"/>
        </authorList>
    </citation>
    <scope>IDENTIFICATION</scope>
</reference>
<feature type="coiled-coil region" evidence="1">
    <location>
        <begin position="53"/>
        <end position="116"/>
    </location>
</feature>
<dbReference type="WBParaSite" id="L893_g3776.t1">
    <property type="protein sequence ID" value="L893_g3776.t1"/>
    <property type="gene ID" value="L893_g3776"/>
</dbReference>
<evidence type="ECO:0000313" key="3">
    <source>
        <dbReference type="WBParaSite" id="L893_g3776.t1"/>
    </source>
</evidence>
<name>A0A1I8AB47_9BILA</name>
<proteinExistence type="predicted"/>
<dbReference type="AlphaFoldDB" id="A0A1I8AB47"/>
<dbReference type="Proteomes" id="UP000095287">
    <property type="component" value="Unplaced"/>
</dbReference>